<dbReference type="SMART" id="SM00858">
    <property type="entry name" value="SAF"/>
    <property type="match status" value="1"/>
</dbReference>
<proteinExistence type="predicted"/>
<dbReference type="PATRIC" id="fig|157838.3.peg.4115"/>
<protein>
    <submittedName>
        <fullName evidence="3">Flp pilus assembly protein CpaB</fullName>
    </submittedName>
</protein>
<dbReference type="Gene3D" id="3.90.1210.10">
    <property type="entry name" value="Antifreeze-like/N-acetylneuraminic acid synthase C-terminal domain"/>
    <property type="match status" value="1"/>
</dbReference>
<dbReference type="InterPro" id="IPR013974">
    <property type="entry name" value="SAF"/>
</dbReference>
<feature type="domain" description="SAF" evidence="2">
    <location>
        <begin position="41"/>
        <end position="103"/>
    </location>
</feature>
<dbReference type="RefSeq" id="WP_083489469.1">
    <property type="nucleotide sequence ID" value="NZ_JAAIWL010000050.1"/>
</dbReference>
<name>A0A0Q3WSF5_9BACI</name>
<gene>
    <name evidence="3" type="ORF">AN964_18525</name>
</gene>
<feature type="compositionally biased region" description="Basic and acidic residues" evidence="1">
    <location>
        <begin position="238"/>
        <end position="255"/>
    </location>
</feature>
<organism evidence="3 4">
    <name type="scientific">Heyndrickxia shackletonii</name>
    <dbReference type="NCBI Taxonomy" id="157838"/>
    <lineage>
        <taxon>Bacteria</taxon>
        <taxon>Bacillati</taxon>
        <taxon>Bacillota</taxon>
        <taxon>Bacilli</taxon>
        <taxon>Bacillales</taxon>
        <taxon>Bacillaceae</taxon>
        <taxon>Heyndrickxia</taxon>
    </lineage>
</organism>
<evidence type="ECO:0000313" key="4">
    <source>
        <dbReference type="Proteomes" id="UP000051888"/>
    </source>
</evidence>
<accession>A0A0Q3WSF5</accession>
<comment type="caution">
    <text evidence="3">The sequence shown here is derived from an EMBL/GenBank/DDBJ whole genome shotgun (WGS) entry which is preliminary data.</text>
</comment>
<dbReference type="InterPro" id="IPR017585">
    <property type="entry name" value="SAF_FlgA"/>
</dbReference>
<keyword evidence="4" id="KW-1185">Reference proteome</keyword>
<feature type="compositionally biased region" description="Polar residues" evidence="1">
    <location>
        <begin position="224"/>
        <end position="237"/>
    </location>
</feature>
<dbReference type="Proteomes" id="UP000051888">
    <property type="component" value="Unassembled WGS sequence"/>
</dbReference>
<feature type="compositionally biased region" description="Low complexity" evidence="1">
    <location>
        <begin position="211"/>
        <end position="223"/>
    </location>
</feature>
<dbReference type="CDD" id="cd11614">
    <property type="entry name" value="SAF_CpaB_FlgA_like"/>
    <property type="match status" value="1"/>
</dbReference>
<evidence type="ECO:0000259" key="2">
    <source>
        <dbReference type="SMART" id="SM00858"/>
    </source>
</evidence>
<feature type="region of interest" description="Disordered" evidence="1">
    <location>
        <begin position="203"/>
        <end position="262"/>
    </location>
</feature>
<evidence type="ECO:0000313" key="3">
    <source>
        <dbReference type="EMBL" id="KQL51023.1"/>
    </source>
</evidence>
<sequence length="262" mass="29278">MLESKRRAMIFLLLAFILAAIAGYLVFDKVKTLNSQLGGMTKIYVAAGDIPSRTLITENQIKTIEMPNRYVSKSYVTNKNKLVNQVVVVPLNKDDIITNNMLKPATELRKANDRLVAMYRSDKIQFDQVVATNDRVDIIVSTEENGQKKTEIFMRDVPVAWAQGEGSKFVGAALEVSLENAPKLINMENYADHIRVLKANVGKEEDNPAKETQVVTEQQTNQNAANTSDNKNQATDTNNKENNKQKSEGKSEQKKGNTSNKK</sequence>
<dbReference type="EMBL" id="LJJC01000006">
    <property type="protein sequence ID" value="KQL51023.1"/>
    <property type="molecule type" value="Genomic_DNA"/>
</dbReference>
<dbReference type="STRING" id="157838.AN964_18525"/>
<dbReference type="OrthoDB" id="2989382at2"/>
<evidence type="ECO:0000256" key="1">
    <source>
        <dbReference type="SAM" id="MobiDB-lite"/>
    </source>
</evidence>
<dbReference type="AlphaFoldDB" id="A0A0Q3WSF5"/>
<reference evidence="3 4" key="1">
    <citation type="submission" date="2015-09" db="EMBL/GenBank/DDBJ databases">
        <title>Genome sequencing project for genomic taxonomy and phylogenomics of Bacillus-like bacteria.</title>
        <authorList>
            <person name="Liu B."/>
            <person name="Wang J."/>
            <person name="Zhu Y."/>
            <person name="Liu G."/>
            <person name="Chen Q."/>
            <person name="Chen Z."/>
            <person name="Lan J."/>
            <person name="Che J."/>
            <person name="Ge C."/>
            <person name="Shi H."/>
            <person name="Pan Z."/>
            <person name="Liu X."/>
        </authorList>
    </citation>
    <scope>NUCLEOTIDE SEQUENCE [LARGE SCALE GENOMIC DNA]</scope>
    <source>
        <strain evidence="3 4">LMG 18435</strain>
    </source>
</reference>
<dbReference type="Pfam" id="PF13144">
    <property type="entry name" value="ChapFlgA"/>
    <property type="match status" value="1"/>
</dbReference>